<keyword evidence="2" id="KW-1185">Reference proteome</keyword>
<comment type="caution">
    <text evidence="1">The sequence shown here is derived from an EMBL/GenBank/DDBJ whole genome shotgun (WGS) entry which is preliminary data.</text>
</comment>
<evidence type="ECO:0000313" key="1">
    <source>
        <dbReference type="EMBL" id="EGA64172.1"/>
    </source>
</evidence>
<dbReference type="eggNOG" id="ENOG50338XH">
    <property type="taxonomic scope" value="Bacteria"/>
</dbReference>
<dbReference type="OrthoDB" id="6989394at2"/>
<dbReference type="RefSeq" id="WP_006880980.1">
    <property type="nucleotide sequence ID" value="NZ_AEVS01000092.1"/>
</dbReference>
<proteinExistence type="predicted"/>
<reference evidence="1 2" key="1">
    <citation type="journal article" date="2012" name="Int. J. Syst. Evol. Microbiol.">
        <title>Vibrio caribbeanicus sp. nov., isolated from the marine sponge Scleritoderma cyanea.</title>
        <authorList>
            <person name="Hoffmann M."/>
            <person name="Monday S.R."/>
            <person name="Allard M.W."/>
            <person name="Strain E.A."/>
            <person name="Whittaker P."/>
            <person name="Naum M."/>
            <person name="McCarthy P.J."/>
            <person name="Lopez J.V."/>
            <person name="Fischer M."/>
            <person name="Brown E.W."/>
        </authorList>
    </citation>
    <scope>NUCLEOTIDE SEQUENCE [LARGE SCALE GENOMIC DNA]</scope>
    <source>
        <strain evidence="1 2">LMG 20546</strain>
    </source>
</reference>
<protein>
    <submittedName>
        <fullName evidence="1">Uncharacterized protein</fullName>
    </submittedName>
</protein>
<accession>E8LYQ8</accession>
<organism evidence="1 2">
    <name type="scientific">Vibrio brasiliensis LMG 20546</name>
    <dbReference type="NCBI Taxonomy" id="945543"/>
    <lineage>
        <taxon>Bacteria</taxon>
        <taxon>Pseudomonadati</taxon>
        <taxon>Pseudomonadota</taxon>
        <taxon>Gammaproteobacteria</taxon>
        <taxon>Vibrionales</taxon>
        <taxon>Vibrionaceae</taxon>
        <taxon>Vibrio</taxon>
        <taxon>Vibrio oreintalis group</taxon>
    </lineage>
</organism>
<evidence type="ECO:0000313" key="2">
    <source>
        <dbReference type="Proteomes" id="UP000004371"/>
    </source>
</evidence>
<sequence length="127" mass="14763">MSSPQASFERLISREPMHADFEDLKRLALAVWHEGFTPNVDAVSGYEAQVTCYLLERLIRFNCVNDDRYGEIDDIIKRLEKDLIIPPNSRDDISKSAQKWGLNSDLNVLIRLLLPYQTRHYRPNSDI</sequence>
<name>E8LYQ8_9VIBR</name>
<dbReference type="STRING" id="945543.VIBR0546_02509"/>
<dbReference type="AlphaFoldDB" id="E8LYQ8"/>
<gene>
    <name evidence="1" type="ORF">VIBR0546_02509</name>
</gene>
<dbReference type="EMBL" id="AEVS01000092">
    <property type="protein sequence ID" value="EGA64172.1"/>
    <property type="molecule type" value="Genomic_DNA"/>
</dbReference>
<dbReference type="Proteomes" id="UP000004371">
    <property type="component" value="Unassembled WGS sequence"/>
</dbReference>